<comment type="caution">
    <text evidence="4">The sequence shown here is derived from an EMBL/GenBank/DDBJ whole genome shotgun (WGS) entry which is preliminary data.</text>
</comment>
<accession>A0AAW0P2S8</accession>
<keyword evidence="5" id="KW-1185">Reference proteome</keyword>
<evidence type="ECO:0000259" key="3">
    <source>
        <dbReference type="Pfam" id="PF21788"/>
    </source>
</evidence>
<organism evidence="4 5">
    <name type="scientific">Mugilogobius chulae</name>
    <name type="common">yellowstripe goby</name>
    <dbReference type="NCBI Taxonomy" id="88201"/>
    <lineage>
        <taxon>Eukaryota</taxon>
        <taxon>Metazoa</taxon>
        <taxon>Chordata</taxon>
        <taxon>Craniata</taxon>
        <taxon>Vertebrata</taxon>
        <taxon>Euteleostomi</taxon>
        <taxon>Actinopterygii</taxon>
        <taxon>Neopterygii</taxon>
        <taxon>Teleostei</taxon>
        <taxon>Neoteleostei</taxon>
        <taxon>Acanthomorphata</taxon>
        <taxon>Gobiaria</taxon>
        <taxon>Gobiiformes</taxon>
        <taxon>Gobioidei</taxon>
        <taxon>Gobiidae</taxon>
        <taxon>Gobionellinae</taxon>
        <taxon>Mugilogobius</taxon>
    </lineage>
</organism>
<name>A0AAW0P2S8_9GOBI</name>
<evidence type="ECO:0000313" key="4">
    <source>
        <dbReference type="EMBL" id="KAK7912777.1"/>
    </source>
</evidence>
<dbReference type="AlphaFoldDB" id="A0AAW0P2S8"/>
<sequence>MLLRDSGYILKRWLMTLVQAPRTPQEEVPLSPQRAARAPEHVCIVFAATVVLHNTCVKKRLPLRDKNTRASNARGRGKRQHCCPDEISGSLPHRCQEDQQSGLGLTACLRLSRDTDGTAHTPTVTRGTHISCRHFTLKDRLTSTAVPSKFVFTKEPPMLKRQVQSRSRLRVNDTENVADDDALKNHVSEQQKVGKEVVCSLMVDEMCIHKQTLYEDQIHGYVDIGTGQVQDVVATQALVVMVVAVNSSWKIPIAYFLINNLNELETSLDVMNMKPFFYHPEDQSQKIHVLLDGCHKLKLMRNVLSSEKVLVRDDGQLIQWKYIEELHKVQRAKGLLLCNKLKMTHIKWRSQKMKVALRPPRDFQIHNEDIVEEAPCYGEHLQDLRDVLDSIPLPVSAHEIETKWTKRQTISGLRRNQEGAGEELCGPIDEGVPSPAHRRLPQSGEKTGGDKQTYQHLICLQDIIDLIWQNTKNSKMLKSRKLFFWEDLKRQGHLSAVVRRQEKQGKKAFFVGAKTHVSFVSPLLAEERVYTAVQKIGLTECACFVSLGSELSGLIVGCGACCDFAPLKSVRESRLRTS</sequence>
<evidence type="ECO:0000313" key="5">
    <source>
        <dbReference type="Proteomes" id="UP001460270"/>
    </source>
</evidence>
<evidence type="ECO:0000256" key="1">
    <source>
        <dbReference type="SAM" id="MobiDB-lite"/>
    </source>
</evidence>
<gene>
    <name evidence="4" type="ORF">WMY93_012988</name>
</gene>
<dbReference type="Pfam" id="PF21788">
    <property type="entry name" value="TNP-like_GBD"/>
    <property type="match status" value="1"/>
</dbReference>
<protein>
    <submittedName>
        <fullName evidence="4">Uncharacterized protein</fullName>
    </submittedName>
</protein>
<dbReference type="Proteomes" id="UP001460270">
    <property type="component" value="Unassembled WGS sequence"/>
</dbReference>
<proteinExistence type="predicted"/>
<reference evidence="5" key="1">
    <citation type="submission" date="2024-04" db="EMBL/GenBank/DDBJ databases">
        <title>Salinicola lusitanus LLJ914,a marine bacterium isolated from the Okinawa Trough.</title>
        <authorList>
            <person name="Li J."/>
        </authorList>
    </citation>
    <scope>NUCLEOTIDE SEQUENCE [LARGE SCALE GENOMIC DNA]</scope>
</reference>
<feature type="domain" description="Transposable element P transposase-like RNase H" evidence="2">
    <location>
        <begin position="181"/>
        <end position="263"/>
    </location>
</feature>
<evidence type="ECO:0000259" key="2">
    <source>
        <dbReference type="Pfam" id="PF21787"/>
    </source>
</evidence>
<dbReference type="Pfam" id="PF21787">
    <property type="entry name" value="TNP-like_RNaseH_N"/>
    <property type="match status" value="1"/>
</dbReference>
<dbReference type="InterPro" id="IPR048365">
    <property type="entry name" value="TNP-like_RNaseH_N"/>
</dbReference>
<feature type="region of interest" description="Disordered" evidence="1">
    <location>
        <begin position="428"/>
        <end position="449"/>
    </location>
</feature>
<feature type="domain" description="Transposable element P transposase-like GTP-binding insertion" evidence="3">
    <location>
        <begin position="294"/>
        <end position="357"/>
    </location>
</feature>
<dbReference type="EMBL" id="JBBPFD010000009">
    <property type="protein sequence ID" value="KAK7912777.1"/>
    <property type="molecule type" value="Genomic_DNA"/>
</dbReference>
<dbReference type="InterPro" id="IPR048366">
    <property type="entry name" value="TNP-like_GBD"/>
</dbReference>